<keyword evidence="2" id="KW-1185">Reference proteome</keyword>
<accession>A0ACC9D2J9</accession>
<name>A0ACC9D2J9_9FIRM</name>
<comment type="caution">
    <text evidence="1">The sequence shown here is derived from an EMBL/GenBank/DDBJ whole genome shotgun (WGS) entry which is preliminary data.</text>
</comment>
<organism evidence="1 2">
    <name type="scientific">Faecalibacterium langellae</name>
    <dbReference type="NCBI Taxonomy" id="3435293"/>
    <lineage>
        <taxon>Bacteria</taxon>
        <taxon>Bacillati</taxon>
        <taxon>Bacillota</taxon>
        <taxon>Clostridia</taxon>
        <taxon>Eubacteriales</taxon>
        <taxon>Oscillospiraceae</taxon>
        <taxon>Faecalibacterium</taxon>
    </lineage>
</organism>
<evidence type="ECO:0000313" key="2">
    <source>
        <dbReference type="Proteomes" id="UP000220959"/>
    </source>
</evidence>
<gene>
    <name evidence="1" type="ORF">CGS49_02310</name>
</gene>
<reference evidence="1 2" key="1">
    <citation type="journal article" date="2017" name="Front. Microbiol.">
        <title>New Insights into the Diversity of the Genus Faecalibacterium.</title>
        <authorList>
            <person name="Benevides L."/>
            <person name="Burman S."/>
            <person name="Martin R."/>
            <person name="Robert V."/>
            <person name="Thomas M."/>
            <person name="Miquel S."/>
            <person name="Chain F."/>
            <person name="Sokol H."/>
            <person name="Bermudez-Humaran L.G."/>
            <person name="Morrison M."/>
            <person name="Langella P."/>
            <person name="Azevedo V.A."/>
            <person name="Chatel J.M."/>
            <person name="Soares S."/>
        </authorList>
    </citation>
    <scope>NUCLEOTIDE SEQUENCE [LARGE SCALE GENOMIC DNA]</scope>
    <source>
        <strain evidence="2">CNCM I-4541</strain>
    </source>
</reference>
<evidence type="ECO:0000313" key="1">
    <source>
        <dbReference type="EMBL" id="PDX62246.1"/>
    </source>
</evidence>
<sequence>MTRSYKRIGSVVLSLVLLCMLALGAGAASSSKVGVKFWKEKSDKESMANTGIDADRDATLTRQSNGTYTLTLPIQQVSKMGVTGYLSGLTIGDVTYSGTVSGDISKGTAVLTIKNLPASVLTGSDANKALTVTCNIQMDLSVLGEINTTARMCIWVK</sequence>
<dbReference type="Proteomes" id="UP000220959">
    <property type="component" value="Unassembled WGS sequence"/>
</dbReference>
<proteinExistence type="predicted"/>
<dbReference type="EMBL" id="NMTR01000004">
    <property type="protein sequence ID" value="PDX62246.1"/>
    <property type="molecule type" value="Genomic_DNA"/>
</dbReference>
<protein>
    <submittedName>
        <fullName evidence="1">Pilin</fullName>
    </submittedName>
</protein>